<evidence type="ECO:0000313" key="1">
    <source>
        <dbReference type="EMBL" id="MFC0843946.1"/>
    </source>
</evidence>
<protein>
    <submittedName>
        <fullName evidence="1">Uncharacterized protein</fullName>
    </submittedName>
</protein>
<dbReference type="EMBL" id="JBHMQV010000009">
    <property type="protein sequence ID" value="MFC0843946.1"/>
    <property type="molecule type" value="Genomic_DNA"/>
</dbReference>
<evidence type="ECO:0000313" key="2">
    <source>
        <dbReference type="Proteomes" id="UP001589887"/>
    </source>
</evidence>
<keyword evidence="2" id="KW-1185">Reference proteome</keyword>
<proteinExistence type="predicted"/>
<dbReference type="RefSeq" id="WP_394317816.1">
    <property type="nucleotide sequence ID" value="NZ_JBHMQV010000009.1"/>
</dbReference>
<gene>
    <name evidence="1" type="ORF">ACFH04_09505</name>
</gene>
<sequence>MQSHAAWVTLMLTEVEPVQQSEQWQLLGKWPYQPVSGGRMSMSGPTTGPALPAAGWLTGGQGYAPDLQLDPASTYTVHVYAKGRQNSRARYEAAMDREEWGLHEGFEDYVVAFMPTGQ</sequence>
<reference evidence="1 2" key="1">
    <citation type="submission" date="2024-09" db="EMBL/GenBank/DDBJ databases">
        <authorList>
            <person name="Sun Q."/>
            <person name="Mori K."/>
        </authorList>
    </citation>
    <scope>NUCLEOTIDE SEQUENCE [LARGE SCALE GENOMIC DNA]</scope>
    <source>
        <strain evidence="1 2">JCM 4557</strain>
    </source>
</reference>
<name>A0ABV6TFG6_9ACTN</name>
<comment type="caution">
    <text evidence="1">The sequence shown here is derived from an EMBL/GenBank/DDBJ whole genome shotgun (WGS) entry which is preliminary data.</text>
</comment>
<dbReference type="Proteomes" id="UP001589887">
    <property type="component" value="Unassembled WGS sequence"/>
</dbReference>
<accession>A0ABV6TFG6</accession>
<organism evidence="1 2">
    <name type="scientific">Streptomyces noboritoensis</name>
    <dbReference type="NCBI Taxonomy" id="67337"/>
    <lineage>
        <taxon>Bacteria</taxon>
        <taxon>Bacillati</taxon>
        <taxon>Actinomycetota</taxon>
        <taxon>Actinomycetes</taxon>
        <taxon>Kitasatosporales</taxon>
        <taxon>Streptomycetaceae</taxon>
        <taxon>Streptomyces</taxon>
    </lineage>
</organism>